<proteinExistence type="predicted"/>
<dbReference type="AlphaFoldDB" id="A0A9E7H5M4"/>
<dbReference type="EMBL" id="CP097510">
    <property type="protein sequence ID" value="URE25197.1"/>
    <property type="molecule type" value="Genomic_DNA"/>
</dbReference>
<name>A0A9E7H5M4_9LILI</name>
<gene>
    <name evidence="1" type="ORF">MUK42_16857</name>
</gene>
<organism evidence="1 2">
    <name type="scientific">Musa troglodytarum</name>
    <name type="common">fe'i banana</name>
    <dbReference type="NCBI Taxonomy" id="320322"/>
    <lineage>
        <taxon>Eukaryota</taxon>
        <taxon>Viridiplantae</taxon>
        <taxon>Streptophyta</taxon>
        <taxon>Embryophyta</taxon>
        <taxon>Tracheophyta</taxon>
        <taxon>Spermatophyta</taxon>
        <taxon>Magnoliopsida</taxon>
        <taxon>Liliopsida</taxon>
        <taxon>Zingiberales</taxon>
        <taxon>Musaceae</taxon>
        <taxon>Musa</taxon>
    </lineage>
</organism>
<sequence>MWETRMVQGDIISHSTIERLSIQRNAALLPRCSFRWSTAKGHLIPDAAASQYHRQREGLRGKSNIKQIPLQHRLTLQGGGCGF</sequence>
<reference evidence="1" key="1">
    <citation type="submission" date="2022-05" db="EMBL/GenBank/DDBJ databases">
        <title>The Musa troglodytarum L. genome provides insights into the mechanism of non-climacteric behaviour and enrichment of carotenoids.</title>
        <authorList>
            <person name="Wang J."/>
        </authorList>
    </citation>
    <scope>NUCLEOTIDE SEQUENCE</scope>
    <source>
        <tissue evidence="1">Leaf</tissue>
    </source>
</reference>
<dbReference type="Proteomes" id="UP001055439">
    <property type="component" value="Chromosome 8"/>
</dbReference>
<accession>A0A9E7H5M4</accession>
<protein>
    <submittedName>
        <fullName evidence="1">Pentatricopeptide</fullName>
    </submittedName>
</protein>
<keyword evidence="2" id="KW-1185">Reference proteome</keyword>
<dbReference type="EMBL" id="CP097510">
    <property type="protein sequence ID" value="URE25198.1"/>
    <property type="molecule type" value="Genomic_DNA"/>
</dbReference>
<evidence type="ECO:0000313" key="1">
    <source>
        <dbReference type="EMBL" id="URE25198.1"/>
    </source>
</evidence>
<dbReference type="EMBL" id="CP097510">
    <property type="protein sequence ID" value="URE25196.1"/>
    <property type="molecule type" value="Genomic_DNA"/>
</dbReference>
<evidence type="ECO:0000313" key="2">
    <source>
        <dbReference type="Proteomes" id="UP001055439"/>
    </source>
</evidence>